<dbReference type="AlphaFoldDB" id="A0AA41XAS9"/>
<organism evidence="3 4">
    <name type="scientific">Ectobacillus ponti</name>
    <dbReference type="NCBI Taxonomy" id="2961894"/>
    <lineage>
        <taxon>Bacteria</taxon>
        <taxon>Bacillati</taxon>
        <taxon>Bacillota</taxon>
        <taxon>Bacilli</taxon>
        <taxon>Bacillales</taxon>
        <taxon>Bacillaceae</taxon>
        <taxon>Ectobacillus</taxon>
    </lineage>
</organism>
<keyword evidence="1" id="KW-0378">Hydrolase</keyword>
<feature type="active site" description="Proton donor/acceptor" evidence="2">
    <location>
        <position position="33"/>
    </location>
</feature>
<evidence type="ECO:0000256" key="2">
    <source>
        <dbReference type="PIRSR" id="PIRSR605754-1"/>
    </source>
</evidence>
<gene>
    <name evidence="3" type="ORF">NK662_15360</name>
</gene>
<dbReference type="GO" id="GO:0016787">
    <property type="term" value="F:hydrolase activity"/>
    <property type="evidence" value="ECO:0007669"/>
    <property type="project" value="UniProtKB-KW"/>
</dbReference>
<dbReference type="RefSeq" id="WP_254759824.1">
    <property type="nucleotide sequence ID" value="NZ_JANCLT010000008.1"/>
</dbReference>
<evidence type="ECO:0000256" key="1">
    <source>
        <dbReference type="ARBA" id="ARBA00022801"/>
    </source>
</evidence>
<feature type="active site" description="Acyl-thioester intermediate" evidence="2">
    <location>
        <position position="90"/>
    </location>
</feature>
<dbReference type="InterPro" id="IPR005754">
    <property type="entry name" value="Sortase"/>
</dbReference>
<dbReference type="CDD" id="cd05828">
    <property type="entry name" value="Sortase_D_1"/>
    <property type="match status" value="1"/>
</dbReference>
<dbReference type="Pfam" id="PF04203">
    <property type="entry name" value="Sortase"/>
    <property type="match status" value="1"/>
</dbReference>
<protein>
    <submittedName>
        <fullName evidence="3">Sortase</fullName>
    </submittedName>
</protein>
<sequence>MKGRTSPSCGKASAITQEVCCPGEHDNSILSGHNDSVFRHLDKLRQGDTVTIRTDAGSFTYMVSNTRIVAKEDRSVIVPHHAPMLTLTTCYPFWHLGDAPQRYIVTAVLIRSM</sequence>
<comment type="caution">
    <text evidence="3">The sequence shown here is derived from an EMBL/GenBank/DDBJ whole genome shotgun (WGS) entry which is preliminary data.</text>
</comment>
<reference evidence="3" key="1">
    <citation type="submission" date="2022-07" db="EMBL/GenBank/DDBJ databases">
        <authorList>
            <person name="Li W.-J."/>
            <person name="Deng Q.-Q."/>
        </authorList>
    </citation>
    <scope>NUCLEOTIDE SEQUENCE</scope>
    <source>
        <strain evidence="3">SYSU M60031</strain>
    </source>
</reference>
<dbReference type="EMBL" id="JANCLT010000008">
    <property type="protein sequence ID" value="MCP8969904.1"/>
    <property type="molecule type" value="Genomic_DNA"/>
</dbReference>
<dbReference type="InterPro" id="IPR023365">
    <property type="entry name" value="Sortase_dom-sf"/>
</dbReference>
<proteinExistence type="predicted"/>
<accession>A0AA41XAS9</accession>
<evidence type="ECO:0000313" key="3">
    <source>
        <dbReference type="EMBL" id="MCP8969904.1"/>
    </source>
</evidence>
<dbReference type="Proteomes" id="UP001156102">
    <property type="component" value="Unassembled WGS sequence"/>
</dbReference>
<dbReference type="InterPro" id="IPR041999">
    <property type="entry name" value="Sortase_D_1"/>
</dbReference>
<dbReference type="NCBIfam" id="TIGR01076">
    <property type="entry name" value="sortase_fam"/>
    <property type="match status" value="1"/>
</dbReference>
<keyword evidence="4" id="KW-1185">Reference proteome</keyword>
<dbReference type="SUPFAM" id="SSF63817">
    <property type="entry name" value="Sortase"/>
    <property type="match status" value="1"/>
</dbReference>
<dbReference type="Gene3D" id="2.40.260.10">
    <property type="entry name" value="Sortase"/>
    <property type="match status" value="1"/>
</dbReference>
<name>A0AA41XAS9_9BACI</name>
<evidence type="ECO:0000313" key="4">
    <source>
        <dbReference type="Proteomes" id="UP001156102"/>
    </source>
</evidence>